<feature type="region of interest" description="Disordered" evidence="5">
    <location>
        <begin position="27"/>
        <end position="46"/>
    </location>
</feature>
<dbReference type="GO" id="GO:0005634">
    <property type="term" value="C:nucleus"/>
    <property type="evidence" value="ECO:0007669"/>
    <property type="project" value="UniProtKB-SubCell"/>
</dbReference>
<evidence type="ECO:0000259" key="6">
    <source>
        <dbReference type="PROSITE" id="PS51294"/>
    </source>
</evidence>
<proteinExistence type="predicted"/>
<dbReference type="InterPro" id="IPR017930">
    <property type="entry name" value="Myb_dom"/>
</dbReference>
<gene>
    <name evidence="7" type="ORF">EJD97_005124</name>
</gene>
<dbReference type="InterPro" id="IPR009057">
    <property type="entry name" value="Homeodomain-like_sf"/>
</dbReference>
<accession>A0A6N2BXG4</accession>
<evidence type="ECO:0000256" key="1">
    <source>
        <dbReference type="ARBA" id="ARBA00004123"/>
    </source>
</evidence>
<dbReference type="Pfam" id="PF00249">
    <property type="entry name" value="Myb_DNA-binding"/>
    <property type="match status" value="1"/>
</dbReference>
<dbReference type="GO" id="GO:0010597">
    <property type="term" value="P:green leaf volatile biosynthetic process"/>
    <property type="evidence" value="ECO:0007669"/>
    <property type="project" value="UniProtKB-ARBA"/>
</dbReference>
<dbReference type="GO" id="GO:0000976">
    <property type="term" value="F:transcription cis-regulatory region binding"/>
    <property type="evidence" value="ECO:0007669"/>
    <property type="project" value="UniProtKB-ARBA"/>
</dbReference>
<feature type="domain" description="HTH myb-type" evidence="6">
    <location>
        <begin position="58"/>
        <end position="118"/>
    </location>
</feature>
<sequence>MLEDSGETGCKSKTSCNFENEVLEENDASSKFKDGGSSSESTLEESEKIKPCVRPYVRSKMARLRWTPELHLRFVHAVERLGGQDRATPKLVLQMMNIKGLSIAHVKSHLQMFRSKKTDDQSQGIGHHHKLFMEGGDPNIFNMIQFPRFPTYHQRLNSTFRYGDASWNCHGNWMPSNTMGQRIPSFINERSTIQRNEIKDATGSSIGSPSGELTRLFHIASKAQARAFVGNGITSPPNLERTITPLKRKVSYSDQVDLNLYLGVKPRNEFLTPNLDDNDNDNGSSLSLSLSSPLSYSRATRFIEDANIDGKTENARRGASTLDLTL</sequence>
<dbReference type="PANTHER" id="PTHR31314:SF168">
    <property type="entry name" value="MYB-LIKE HTH TRANSCRIPTIONAL REGULATOR FAMILY PROTEIN"/>
    <property type="match status" value="1"/>
</dbReference>
<keyword evidence="2" id="KW-0805">Transcription regulation</keyword>
<dbReference type="NCBIfam" id="TIGR01557">
    <property type="entry name" value="myb_SHAQKYF"/>
    <property type="match status" value="1"/>
</dbReference>
<dbReference type="SUPFAM" id="SSF46689">
    <property type="entry name" value="Homeodomain-like"/>
    <property type="match status" value="1"/>
</dbReference>
<dbReference type="EMBL" id="RXGB01001758">
    <property type="protein sequence ID" value="TMW97691.1"/>
    <property type="molecule type" value="Genomic_DNA"/>
</dbReference>
<dbReference type="InterPro" id="IPR046955">
    <property type="entry name" value="PHR1-like"/>
</dbReference>
<dbReference type="FunFam" id="1.10.10.60:FF:000002">
    <property type="entry name" value="Myb family transcription factor"/>
    <property type="match status" value="1"/>
</dbReference>
<dbReference type="GO" id="GO:0003700">
    <property type="term" value="F:DNA-binding transcription factor activity"/>
    <property type="evidence" value="ECO:0007669"/>
    <property type="project" value="InterPro"/>
</dbReference>
<evidence type="ECO:0000313" key="7">
    <source>
        <dbReference type="EMBL" id="TMW97691.1"/>
    </source>
</evidence>
<name>A0A6N2BXG4_SOLCI</name>
<protein>
    <recommendedName>
        <fullName evidence="6">HTH myb-type domain-containing protein</fullName>
    </recommendedName>
</protein>
<evidence type="ECO:0000256" key="2">
    <source>
        <dbReference type="ARBA" id="ARBA00023015"/>
    </source>
</evidence>
<evidence type="ECO:0000256" key="4">
    <source>
        <dbReference type="ARBA" id="ARBA00023242"/>
    </source>
</evidence>
<dbReference type="Gene3D" id="1.10.10.60">
    <property type="entry name" value="Homeodomain-like"/>
    <property type="match status" value="1"/>
</dbReference>
<evidence type="ECO:0000256" key="3">
    <source>
        <dbReference type="ARBA" id="ARBA00023163"/>
    </source>
</evidence>
<comment type="subcellular location">
    <subcellularLocation>
        <location evidence="1">Nucleus</location>
    </subcellularLocation>
</comment>
<dbReference type="InterPro" id="IPR001005">
    <property type="entry name" value="SANT/Myb"/>
</dbReference>
<keyword evidence="4" id="KW-0539">Nucleus</keyword>
<keyword evidence="3" id="KW-0804">Transcription</keyword>
<evidence type="ECO:0000256" key="5">
    <source>
        <dbReference type="SAM" id="MobiDB-lite"/>
    </source>
</evidence>
<dbReference type="InterPro" id="IPR006447">
    <property type="entry name" value="Myb_dom_plants"/>
</dbReference>
<comment type="caution">
    <text evidence="7">The sequence shown here is derived from an EMBL/GenBank/DDBJ whole genome shotgun (WGS) entry which is preliminary data.</text>
</comment>
<organism evidence="7">
    <name type="scientific">Solanum chilense</name>
    <name type="common">Tomato</name>
    <name type="synonym">Lycopersicon chilense</name>
    <dbReference type="NCBI Taxonomy" id="4083"/>
    <lineage>
        <taxon>Eukaryota</taxon>
        <taxon>Viridiplantae</taxon>
        <taxon>Streptophyta</taxon>
        <taxon>Embryophyta</taxon>
        <taxon>Tracheophyta</taxon>
        <taxon>Spermatophyta</taxon>
        <taxon>Magnoliopsida</taxon>
        <taxon>eudicotyledons</taxon>
        <taxon>Gunneridae</taxon>
        <taxon>Pentapetalae</taxon>
        <taxon>asterids</taxon>
        <taxon>lamiids</taxon>
        <taxon>Solanales</taxon>
        <taxon>Solanaceae</taxon>
        <taxon>Solanoideae</taxon>
        <taxon>Solaneae</taxon>
        <taxon>Solanum</taxon>
        <taxon>Solanum subgen. Lycopersicon</taxon>
    </lineage>
</organism>
<dbReference type="AlphaFoldDB" id="A0A6N2BXG4"/>
<reference evidence="7" key="1">
    <citation type="submission" date="2019-05" db="EMBL/GenBank/DDBJ databases">
        <title>The de novo reference genome and transcriptome assemblies of the wild tomato species Solanum chilense.</title>
        <authorList>
            <person name="Stam R."/>
            <person name="Nosenko T."/>
            <person name="Hoerger A.C."/>
            <person name="Stephan W."/>
            <person name="Seidel M.A."/>
            <person name="Kuhn J.M.M."/>
            <person name="Haberer G."/>
            <person name="Tellier A."/>
        </authorList>
    </citation>
    <scope>NUCLEOTIDE SEQUENCE</scope>
    <source>
        <tissue evidence="7">Mature leaves</tissue>
    </source>
</reference>
<dbReference type="PANTHER" id="PTHR31314">
    <property type="entry name" value="MYB FAMILY TRANSCRIPTION FACTOR PHL7-LIKE"/>
    <property type="match status" value="1"/>
</dbReference>
<dbReference type="PROSITE" id="PS51294">
    <property type="entry name" value="HTH_MYB"/>
    <property type="match status" value="1"/>
</dbReference>